<evidence type="ECO:0000313" key="2">
    <source>
        <dbReference type="Proteomes" id="UP000662821"/>
    </source>
</evidence>
<dbReference type="Proteomes" id="UP000662821">
    <property type="component" value="Chromosome"/>
</dbReference>
<evidence type="ECO:0000313" key="1">
    <source>
        <dbReference type="EMBL" id="QSX97964.1"/>
    </source>
</evidence>
<dbReference type="InterPro" id="IPR036514">
    <property type="entry name" value="SGNH_hydro_sf"/>
</dbReference>
<protein>
    <submittedName>
        <fullName evidence="1">SGNH/GDSL hydrolase family protein</fullName>
    </submittedName>
</protein>
<sequence>MTVRLLKPYAQRPVGAIATFDASTEAAMIEAGQASANLAGGFEYFLPRPGLPLQSPQVAVGSLSLLSAEQSRLVLPEGQVLNVSGGAGSVGRVHRLDPVDGFTQVQSWVVGDGKLAPIGPFSGQQRFLVNCTSGSVTAAPQSASLAAPQIAYDAAGNMAGLAGPNGVVSLRQVAGMPRLAIAGDSTTDILNASTGNGATMVAPGIARITFDAALPGGSYWPGDEVRASAAPIRECNTMAGVVTSVDPARMWVEYTCPAGRGNGVIGDKPNLYRRYSTSSTSHISQAFAQQGMRFVLSVDAAIGGGDSEQIGEVLARDWVDSDIAIYGPGMNDIYSRGWGFERIKASDIFNLKIMRRAARLVLLGVPPRRSTATGWSAGAFAVWRQVNEWRRAYASTIGADFVDMTAADLGGMTYADPASATADAYIATATQTISADGVHPVALGAAVLGGGIARSLRSIPAADFLPASASLNVAQGYLPVNPLMKRDVGGTAVGAATFQNLAGAAGAEVADTYELKTTGGSAATVVKAGIVQRSKAVHGDSLGNAQRVIVDNSAPGAVAVVVTLSTASFHASMVDGDSLEYGMALLLSAASTPGSGNPDGLIRLTVGFNDQHLVAGNKFGAAIAGDTSTGRLPGHTLTPWKIDRTRRVAVAGAFSSSIVSVSWTVPALATACLDVGRVLARRFA</sequence>
<keyword evidence="1" id="KW-0378">Hydrolase</keyword>
<proteinExistence type="predicted"/>
<dbReference type="AlphaFoldDB" id="A0AAJ4MVF6"/>
<organism evidence="1 2">
    <name type="scientific">Janthinobacterium lividum</name>
    <dbReference type="NCBI Taxonomy" id="29581"/>
    <lineage>
        <taxon>Bacteria</taxon>
        <taxon>Pseudomonadati</taxon>
        <taxon>Pseudomonadota</taxon>
        <taxon>Betaproteobacteria</taxon>
        <taxon>Burkholderiales</taxon>
        <taxon>Oxalobacteraceae</taxon>
        <taxon>Janthinobacterium</taxon>
    </lineage>
</organism>
<reference evidence="1 2" key="1">
    <citation type="submission" date="2021-03" db="EMBL/GenBank/DDBJ databases">
        <title>Draft genome sequence of Janthinobacterium sp. strain PLB02 isolated from infected primmorphs (Lubomirskia baicalensis).</title>
        <authorList>
            <person name="Chernogor L.I."/>
            <person name="Belikov S.I."/>
            <person name="Petrushin I.S."/>
        </authorList>
    </citation>
    <scope>NUCLEOTIDE SEQUENCE [LARGE SCALE GENOMIC DNA]</scope>
    <source>
        <strain evidence="1 2">PLB02</strain>
    </source>
</reference>
<dbReference type="Gene3D" id="3.40.50.1110">
    <property type="entry name" value="SGNH hydrolase"/>
    <property type="match status" value="1"/>
</dbReference>
<dbReference type="EMBL" id="CP071520">
    <property type="protein sequence ID" value="QSX97964.1"/>
    <property type="molecule type" value="Genomic_DNA"/>
</dbReference>
<name>A0AAJ4MVF6_9BURK</name>
<dbReference type="RefSeq" id="WP_151093360.1">
    <property type="nucleotide sequence ID" value="NZ_CP071520.1"/>
</dbReference>
<dbReference type="SUPFAM" id="SSF52266">
    <property type="entry name" value="SGNH hydrolase"/>
    <property type="match status" value="1"/>
</dbReference>
<gene>
    <name evidence="1" type="ORF">J3P46_08650</name>
</gene>
<dbReference type="GO" id="GO:0016788">
    <property type="term" value="F:hydrolase activity, acting on ester bonds"/>
    <property type="evidence" value="ECO:0007669"/>
    <property type="project" value="UniProtKB-ARBA"/>
</dbReference>
<accession>A0AAJ4MVF6</accession>